<dbReference type="PROSITE" id="PS01238">
    <property type="entry name" value="GDA1_CD39_NTPASE"/>
    <property type="match status" value="1"/>
</dbReference>
<evidence type="ECO:0000313" key="7">
    <source>
        <dbReference type="EMBL" id="NDJ92283.1"/>
    </source>
</evidence>
<dbReference type="AlphaFoldDB" id="A0A6G3ME79"/>
<dbReference type="GO" id="GO:0006256">
    <property type="term" value="P:UDP catabolic process"/>
    <property type="evidence" value="ECO:0007669"/>
    <property type="project" value="TreeGrafter"/>
</dbReference>
<evidence type="ECO:0000256" key="2">
    <source>
        <dbReference type="ARBA" id="ARBA00022801"/>
    </source>
</evidence>
<feature type="binding site" evidence="4">
    <location>
        <begin position="223"/>
        <end position="227"/>
    </location>
    <ligand>
        <name>ATP</name>
        <dbReference type="ChEBI" id="CHEBI:30616"/>
    </ligand>
</feature>
<evidence type="ECO:0000256" key="3">
    <source>
        <dbReference type="PIRSR" id="PIRSR600407-1"/>
    </source>
</evidence>
<comment type="similarity">
    <text evidence="1 5">Belongs to the GDA1/CD39 NTPase family.</text>
</comment>
<keyword evidence="4" id="KW-0547">Nucleotide-binding</keyword>
<dbReference type="Gene3D" id="3.30.420.150">
    <property type="entry name" value="Exopolyphosphatase. Domain 2"/>
    <property type="match status" value="1"/>
</dbReference>
<protein>
    <submittedName>
        <fullName evidence="7">Nucleoside-diphosphatase mig-23 (Trinotate prediction)</fullName>
    </submittedName>
</protein>
<dbReference type="PANTHER" id="PTHR11782">
    <property type="entry name" value="ADENOSINE/GUANOSINE DIPHOSPHATASE"/>
    <property type="match status" value="1"/>
</dbReference>
<reference evidence="7" key="1">
    <citation type="submission" date="2018-11" db="EMBL/GenBank/DDBJ databases">
        <title>Henneguya salminicola genome and transcriptome.</title>
        <authorList>
            <person name="Yahalomi D."/>
            <person name="Atkinson S.D."/>
            <person name="Neuhof M."/>
            <person name="Chang E.S."/>
            <person name="Philippe H."/>
            <person name="Cartwright P."/>
            <person name="Bartholomew J.L."/>
            <person name="Huchon D."/>
        </authorList>
    </citation>
    <scope>NUCLEOTIDE SEQUENCE</scope>
    <source>
        <strain evidence="7">Hz1</strain>
        <tissue evidence="7">Whole</tissue>
    </source>
</reference>
<feature type="transmembrane region" description="Helical" evidence="6">
    <location>
        <begin position="30"/>
        <end position="46"/>
    </location>
</feature>
<evidence type="ECO:0000256" key="1">
    <source>
        <dbReference type="ARBA" id="ARBA00009283"/>
    </source>
</evidence>
<feature type="active site" description="Proton acceptor" evidence="3">
    <location>
        <position position="193"/>
    </location>
</feature>
<proteinExistence type="inferred from homology"/>
<dbReference type="GO" id="GO:0004382">
    <property type="term" value="F:GDP phosphatase activity"/>
    <property type="evidence" value="ECO:0007669"/>
    <property type="project" value="TreeGrafter"/>
</dbReference>
<keyword evidence="6" id="KW-0472">Membrane</keyword>
<dbReference type="InterPro" id="IPR000407">
    <property type="entry name" value="GDA1_CD39_NTPase"/>
</dbReference>
<dbReference type="GO" id="GO:0045134">
    <property type="term" value="F:UDP phosphatase activity"/>
    <property type="evidence" value="ECO:0007669"/>
    <property type="project" value="TreeGrafter"/>
</dbReference>
<dbReference type="GO" id="GO:0016020">
    <property type="term" value="C:membrane"/>
    <property type="evidence" value="ECO:0007669"/>
    <property type="project" value="TreeGrafter"/>
</dbReference>
<name>A0A6G3ME79_HENSL</name>
<evidence type="ECO:0000256" key="4">
    <source>
        <dbReference type="PIRSR" id="PIRSR600407-2"/>
    </source>
</evidence>
<evidence type="ECO:0000256" key="6">
    <source>
        <dbReference type="SAM" id="Phobius"/>
    </source>
</evidence>
<dbReference type="OrthoDB" id="6372431at2759"/>
<dbReference type="GO" id="GO:0046036">
    <property type="term" value="P:CTP metabolic process"/>
    <property type="evidence" value="ECO:0007669"/>
    <property type="project" value="TreeGrafter"/>
</dbReference>
<dbReference type="GO" id="GO:0017111">
    <property type="term" value="F:ribonucleoside triphosphate phosphatase activity"/>
    <property type="evidence" value="ECO:0007669"/>
    <property type="project" value="TreeGrafter"/>
</dbReference>
<keyword evidence="2 5" id="KW-0378">Hydrolase</keyword>
<dbReference type="CDD" id="cd24003">
    <property type="entry name" value="ASKHA_NBD_GDA1_CD39_NTPase"/>
    <property type="match status" value="1"/>
</dbReference>
<keyword evidence="4" id="KW-0067">ATP-binding</keyword>
<dbReference type="GO" id="GO:0005524">
    <property type="term" value="F:ATP binding"/>
    <property type="evidence" value="ECO:0007669"/>
    <property type="project" value="UniProtKB-KW"/>
</dbReference>
<keyword evidence="6" id="KW-0812">Transmembrane</keyword>
<dbReference type="PANTHER" id="PTHR11782:SF121">
    <property type="entry name" value="NUCLEOSIDE-DIPHOSPHATASE MIG-23"/>
    <property type="match status" value="1"/>
</dbReference>
<organism evidence="7">
    <name type="scientific">Henneguya salminicola</name>
    <name type="common">Myxosporean</name>
    <dbReference type="NCBI Taxonomy" id="69463"/>
    <lineage>
        <taxon>Eukaryota</taxon>
        <taxon>Metazoa</taxon>
        <taxon>Cnidaria</taxon>
        <taxon>Myxozoa</taxon>
        <taxon>Myxosporea</taxon>
        <taxon>Bivalvulida</taxon>
        <taxon>Platysporina</taxon>
        <taxon>Myxobolidae</taxon>
        <taxon>Henneguya</taxon>
    </lineage>
</organism>
<dbReference type="Gene3D" id="3.30.420.40">
    <property type="match status" value="1"/>
</dbReference>
<evidence type="ECO:0000256" key="5">
    <source>
        <dbReference type="RuleBase" id="RU003833"/>
    </source>
</evidence>
<sequence length="476" mass="55093">MRKVRFVTSFCSFLSFPCIKCSLKFMRRNWLYYLLFILIIIICFYYRTKRKLVDHSSFNSRNYAVMIDCGSSGSRLRMYYWNGDSKSVGLPSIKIVRDKNNEEIVNNINKPLSSFADNPKSSIDYITELVRKSYEYIPFEKHSSTALYVLATGGMRLLPIDKSESLISALRQSLSSNIKYNLIMVEIISGRMEGVFMWIGLNYILKKFKVCGQDTHGMIETGGASMQIAFEVESLNPGSSHFSYICPENSQLISHNIYSITFLGLGVNSAYKYYLKNHVLPPTINPGDFDNDLDPCLALNCVFSDGGITKKGTGGPDECFTHINYTFNRYLRREKDAATMDQFTTIYKTAWRRFNLTFYGLSEFWYGFNDFLHYQGPLIKSHYWSINKEFCSQDCNVLMKNMQNGFYKTNEHRHLTFSSVFYFSLQCFKVSYLQYIMDKFLPLESNNPVINAKSLNGQLIEWTQGALVYYLSQKPK</sequence>
<accession>A0A6G3ME79</accession>
<dbReference type="EMBL" id="GHBP01000386">
    <property type="protein sequence ID" value="NDJ92283.1"/>
    <property type="molecule type" value="Transcribed_RNA"/>
</dbReference>
<dbReference type="GO" id="GO:0005794">
    <property type="term" value="C:Golgi apparatus"/>
    <property type="evidence" value="ECO:0007669"/>
    <property type="project" value="TreeGrafter"/>
</dbReference>
<dbReference type="Pfam" id="PF01150">
    <property type="entry name" value="GDA1_CD39"/>
    <property type="match status" value="1"/>
</dbReference>
<keyword evidence="6" id="KW-1133">Transmembrane helix</keyword>